<name>A0A1M5K8L3_9FLAO</name>
<dbReference type="RefSeq" id="WP_072962935.1">
    <property type="nucleotide sequence ID" value="NZ_FQUT01000016.1"/>
</dbReference>
<feature type="transmembrane region" description="Helical" evidence="1">
    <location>
        <begin position="7"/>
        <end position="23"/>
    </location>
</feature>
<evidence type="ECO:0000313" key="3">
    <source>
        <dbReference type="Proteomes" id="UP000184518"/>
    </source>
</evidence>
<dbReference type="STRING" id="1416778.SAMN05443633_11656"/>
<dbReference type="Proteomes" id="UP000184518">
    <property type="component" value="Unassembled WGS sequence"/>
</dbReference>
<evidence type="ECO:0000313" key="2">
    <source>
        <dbReference type="EMBL" id="SHG49166.1"/>
    </source>
</evidence>
<sequence length="170" mass="19980">MTKIDKCIVFSMLNVVLVFFIIFKTVINFYLFVAVIIVLCIISNNLINKNILKIGSLGKNYFFGITFPMIINAFFLINYITSMNPIKETYCFTNMIAEVGGRNSHQKGKTTYIYLSGNAYEYSYMTRSFFIDYKRMWGNNQIIYTFERGVFGLKVRKDFKFIYNKNCEEN</sequence>
<dbReference type="OrthoDB" id="1262174at2"/>
<feature type="transmembrane region" description="Helical" evidence="1">
    <location>
        <begin position="60"/>
        <end position="80"/>
    </location>
</feature>
<keyword evidence="1" id="KW-0472">Membrane</keyword>
<keyword evidence="1" id="KW-0812">Transmembrane</keyword>
<reference evidence="3" key="1">
    <citation type="submission" date="2016-11" db="EMBL/GenBank/DDBJ databases">
        <authorList>
            <person name="Varghese N."/>
            <person name="Submissions S."/>
        </authorList>
    </citation>
    <scope>NUCLEOTIDE SEQUENCE [LARGE SCALE GENOMIC DNA]</scope>
    <source>
        <strain evidence="3">DSM 27619</strain>
    </source>
</reference>
<dbReference type="AlphaFoldDB" id="A0A1M5K8L3"/>
<keyword evidence="3" id="KW-1185">Reference proteome</keyword>
<keyword evidence="1" id="KW-1133">Transmembrane helix</keyword>
<feature type="transmembrane region" description="Helical" evidence="1">
    <location>
        <begin position="29"/>
        <end position="48"/>
    </location>
</feature>
<accession>A0A1M5K8L3</accession>
<evidence type="ECO:0000256" key="1">
    <source>
        <dbReference type="SAM" id="Phobius"/>
    </source>
</evidence>
<organism evidence="2 3">
    <name type="scientific">Chryseobacterium arachidis</name>
    <dbReference type="NCBI Taxonomy" id="1416778"/>
    <lineage>
        <taxon>Bacteria</taxon>
        <taxon>Pseudomonadati</taxon>
        <taxon>Bacteroidota</taxon>
        <taxon>Flavobacteriia</taxon>
        <taxon>Flavobacteriales</taxon>
        <taxon>Weeksellaceae</taxon>
        <taxon>Chryseobacterium group</taxon>
        <taxon>Chryseobacterium</taxon>
    </lineage>
</organism>
<proteinExistence type="predicted"/>
<dbReference type="EMBL" id="FQUT01000016">
    <property type="protein sequence ID" value="SHG49166.1"/>
    <property type="molecule type" value="Genomic_DNA"/>
</dbReference>
<protein>
    <submittedName>
        <fullName evidence="2">Uncharacterized protein</fullName>
    </submittedName>
</protein>
<gene>
    <name evidence="2" type="ORF">SAMN05443633_11656</name>
</gene>